<keyword evidence="14" id="KW-1185">Reference proteome</keyword>
<dbReference type="GO" id="GO:0003688">
    <property type="term" value="F:DNA replication origin binding"/>
    <property type="evidence" value="ECO:0007669"/>
    <property type="project" value="TreeGrafter"/>
</dbReference>
<comment type="similarity">
    <text evidence="2">Belongs to the ORC4 family.</text>
</comment>
<evidence type="ECO:0000256" key="3">
    <source>
        <dbReference type="ARBA" id="ARBA00019083"/>
    </source>
</evidence>
<evidence type="ECO:0000256" key="6">
    <source>
        <dbReference type="ARBA" id="ARBA00022771"/>
    </source>
</evidence>
<dbReference type="PANTHER" id="PTHR12087:SF0">
    <property type="entry name" value="ORIGIN RECOGNITION COMPLEX SUBUNIT 4"/>
    <property type="match status" value="1"/>
</dbReference>
<evidence type="ECO:0000313" key="13">
    <source>
        <dbReference type="EMBL" id="POR37942.1"/>
    </source>
</evidence>
<dbReference type="InterPro" id="IPR016527">
    <property type="entry name" value="ORC4"/>
</dbReference>
<evidence type="ECO:0000256" key="10">
    <source>
        <dbReference type="PROSITE-ProRule" id="PRU00146"/>
    </source>
</evidence>
<feature type="region of interest" description="Disordered" evidence="11">
    <location>
        <begin position="1"/>
        <end position="49"/>
    </location>
</feature>
<dbReference type="InterPro" id="IPR027417">
    <property type="entry name" value="P-loop_NTPase"/>
</dbReference>
<dbReference type="InterPro" id="IPR001965">
    <property type="entry name" value="Znf_PHD"/>
</dbReference>
<dbReference type="SMART" id="SM00249">
    <property type="entry name" value="PHD"/>
    <property type="match status" value="1"/>
</dbReference>
<keyword evidence="6 10" id="KW-0863">Zinc-finger</keyword>
<evidence type="ECO:0000256" key="1">
    <source>
        <dbReference type="ARBA" id="ARBA00004123"/>
    </source>
</evidence>
<dbReference type="GO" id="GO:0006270">
    <property type="term" value="P:DNA replication initiation"/>
    <property type="evidence" value="ECO:0007669"/>
    <property type="project" value="TreeGrafter"/>
</dbReference>
<comment type="subcellular location">
    <subcellularLocation>
        <location evidence="1">Nucleus</location>
    </subcellularLocation>
</comment>
<dbReference type="GO" id="GO:0008270">
    <property type="term" value="F:zinc ion binding"/>
    <property type="evidence" value="ECO:0007669"/>
    <property type="project" value="UniProtKB-KW"/>
</dbReference>
<keyword evidence="4" id="KW-0235">DNA replication</keyword>
<dbReference type="InterPro" id="IPR003593">
    <property type="entry name" value="AAA+_ATPase"/>
</dbReference>
<name>A0A2S4L669_9HYPO</name>
<evidence type="ECO:0000259" key="12">
    <source>
        <dbReference type="PROSITE" id="PS50016"/>
    </source>
</evidence>
<dbReference type="Pfam" id="PF14629">
    <property type="entry name" value="ORC4_C"/>
    <property type="match status" value="1"/>
</dbReference>
<evidence type="ECO:0000256" key="8">
    <source>
        <dbReference type="ARBA" id="ARBA00023125"/>
    </source>
</evidence>
<keyword evidence="7" id="KW-0862">Zinc</keyword>
<dbReference type="Pfam" id="PF13831">
    <property type="entry name" value="PHD_2"/>
    <property type="match status" value="1"/>
</dbReference>
<proteinExistence type="inferred from homology"/>
<dbReference type="AlphaFoldDB" id="A0A2S4L669"/>
<protein>
    <recommendedName>
        <fullName evidence="3">Origin recognition complex subunit 4</fullName>
    </recommendedName>
</protein>
<dbReference type="CDD" id="cd15492">
    <property type="entry name" value="PHD_BRPF_JADE_like"/>
    <property type="match status" value="1"/>
</dbReference>
<evidence type="ECO:0000256" key="11">
    <source>
        <dbReference type="SAM" id="MobiDB-lite"/>
    </source>
</evidence>
<evidence type="ECO:0000256" key="4">
    <source>
        <dbReference type="ARBA" id="ARBA00022705"/>
    </source>
</evidence>
<dbReference type="InterPro" id="IPR011011">
    <property type="entry name" value="Znf_FYVE_PHD"/>
</dbReference>
<feature type="compositionally biased region" description="Basic and acidic residues" evidence="11">
    <location>
        <begin position="117"/>
        <end position="129"/>
    </location>
</feature>
<gene>
    <name evidence="13" type="ORF">TPAR_01860</name>
</gene>
<dbReference type="Gene3D" id="3.30.40.10">
    <property type="entry name" value="Zinc/RING finger domain, C3HC4 (zinc finger)"/>
    <property type="match status" value="1"/>
</dbReference>
<comment type="caution">
    <text evidence="13">The sequence shown here is derived from an EMBL/GenBank/DDBJ whole genome shotgun (WGS) entry which is preliminary data.</text>
</comment>
<reference evidence="13 14" key="1">
    <citation type="submission" date="2018-01" db="EMBL/GenBank/DDBJ databases">
        <title>Harnessing the power of phylogenomics to disentangle the directionality and signatures of interkingdom host jumping in the parasitic fungal genus Tolypocladium.</title>
        <authorList>
            <person name="Quandt C.A."/>
            <person name="Patterson W."/>
            <person name="Spatafora J.W."/>
        </authorList>
    </citation>
    <scope>NUCLEOTIDE SEQUENCE [LARGE SCALE GENOMIC DNA]</scope>
    <source>
        <strain evidence="13 14">NRBC 100945</strain>
    </source>
</reference>
<dbReference type="SUPFAM" id="SSF57903">
    <property type="entry name" value="FYVE/PHD zinc finger"/>
    <property type="match status" value="1"/>
</dbReference>
<keyword evidence="8" id="KW-0238">DNA-binding</keyword>
<dbReference type="Proteomes" id="UP000237481">
    <property type="component" value="Unassembled WGS sequence"/>
</dbReference>
<feature type="domain" description="PHD-type" evidence="12">
    <location>
        <begin position="274"/>
        <end position="324"/>
    </location>
</feature>
<evidence type="ECO:0000256" key="9">
    <source>
        <dbReference type="ARBA" id="ARBA00023242"/>
    </source>
</evidence>
<sequence length="806" mass="87318">MAMDPDAATTPTNRKRNLPQADPEPVPTPASVKRRKMDDAGAESPSTPKALTAIASAISGVSGYGRQPQKPADGDTAAAATQVQSPSGHGLSPRPQPPVPALPSPRPAIKLAALRGTKWDRGDLGDAKMAKKPATTQRQASAKPPPSSGKGRGRAQNGGLDSPSKGRPGSRLHGFATDGRDSTDEPPTVDPGPDTPAGRGPAARRSLLGSTGNIPVPKGILTPTERRGRPPKSVAFNRGLNGEVYFEDLPKTPSARKSRASKAKRAAEEEDDDEIRCAICSKADSKPPNEIILCDNCDFAVHQECYEVPEIPQGDWLCKSCAQEDVLKTPSKPTDAASTNAAPAAEVPIIPNLGQHLRSFQRILLDRCSGRRRIRIFGQEEAYEKARQLVEQTVVAGEGNSMLLIGPRGCGKTTMVENIILDLSQEHRHLFHVVRLNGFIHTDDKLALKEIWRQLGKEMEVEDDLVNRTSYADTMASLLALLSHPSEIVGTDEGVTSRSVILVMDEFDMFAAHPRQTLLYNLFDIAQSRKAPIAVLGCTTRLDVVEMLEKRVKSRFSHRYVYLSPPRGLPAYWQICRQGLMIDRTDVEREGVDVGLEGYDEFHKYWTHKIEELYKQRPLQNVLQYHFYTTKSASAFFTEWILPLSSLSEQNVTLDCPSAGSSLTSLAPPDSRLQLLSTLSDLDLGLLIAAARLDVVAHTDTVNFAMAYDEYSSLVGRQRVQSATSGMLAAGGSARVWGRGVAGIAWERLIALGMLVPAGVGMGLGGGKALGHGGLDGKMWKVDVALEEIPAAVKLGNALAKWCREM</sequence>
<evidence type="ECO:0000256" key="2">
    <source>
        <dbReference type="ARBA" id="ARBA00005334"/>
    </source>
</evidence>
<dbReference type="PROSITE" id="PS01359">
    <property type="entry name" value="ZF_PHD_1"/>
    <property type="match status" value="1"/>
</dbReference>
<dbReference type="GO" id="GO:0005664">
    <property type="term" value="C:nuclear origin of replication recognition complex"/>
    <property type="evidence" value="ECO:0007669"/>
    <property type="project" value="TreeGrafter"/>
</dbReference>
<organism evidence="13 14">
    <name type="scientific">Tolypocladium paradoxum</name>
    <dbReference type="NCBI Taxonomy" id="94208"/>
    <lineage>
        <taxon>Eukaryota</taxon>
        <taxon>Fungi</taxon>
        <taxon>Dikarya</taxon>
        <taxon>Ascomycota</taxon>
        <taxon>Pezizomycotina</taxon>
        <taxon>Sordariomycetes</taxon>
        <taxon>Hypocreomycetidae</taxon>
        <taxon>Hypocreales</taxon>
        <taxon>Ophiocordycipitaceae</taxon>
        <taxon>Tolypocladium</taxon>
    </lineage>
</organism>
<dbReference type="InterPro" id="IPR019787">
    <property type="entry name" value="Znf_PHD-finger"/>
</dbReference>
<dbReference type="CDD" id="cd00009">
    <property type="entry name" value="AAA"/>
    <property type="match status" value="1"/>
</dbReference>
<dbReference type="OrthoDB" id="343623at2759"/>
<dbReference type="Pfam" id="PF13191">
    <property type="entry name" value="AAA_16"/>
    <property type="match status" value="1"/>
</dbReference>
<dbReference type="SMART" id="SM00382">
    <property type="entry name" value="AAA"/>
    <property type="match status" value="1"/>
</dbReference>
<dbReference type="STRING" id="94208.A0A2S4L669"/>
<evidence type="ECO:0000256" key="7">
    <source>
        <dbReference type="ARBA" id="ARBA00022833"/>
    </source>
</evidence>
<dbReference type="FunFam" id="3.40.50.300:FF:001597">
    <property type="entry name" value="Origin recognition complex subunit Orc4"/>
    <property type="match status" value="1"/>
</dbReference>
<dbReference type="EMBL" id="PKSG01000188">
    <property type="protein sequence ID" value="POR37942.1"/>
    <property type="molecule type" value="Genomic_DNA"/>
</dbReference>
<dbReference type="Gene3D" id="3.40.50.300">
    <property type="entry name" value="P-loop containing nucleotide triphosphate hydrolases"/>
    <property type="match status" value="1"/>
</dbReference>
<evidence type="ECO:0000256" key="5">
    <source>
        <dbReference type="ARBA" id="ARBA00022723"/>
    </source>
</evidence>
<keyword evidence="9" id="KW-0539">Nucleus</keyword>
<dbReference type="PANTHER" id="PTHR12087">
    <property type="entry name" value="ORIGIN RECOGNITION COMPLEX SUBUNIT 4"/>
    <property type="match status" value="1"/>
</dbReference>
<evidence type="ECO:0000313" key="14">
    <source>
        <dbReference type="Proteomes" id="UP000237481"/>
    </source>
</evidence>
<feature type="compositionally biased region" description="Pro residues" evidence="11">
    <location>
        <begin position="94"/>
        <end position="106"/>
    </location>
</feature>
<dbReference type="PROSITE" id="PS50016">
    <property type="entry name" value="ZF_PHD_2"/>
    <property type="match status" value="1"/>
</dbReference>
<keyword evidence="5" id="KW-0479">Metal-binding</keyword>
<accession>A0A2S4L669</accession>
<dbReference type="InterPro" id="IPR013083">
    <property type="entry name" value="Znf_RING/FYVE/PHD"/>
</dbReference>
<dbReference type="InterPro" id="IPR032705">
    <property type="entry name" value="ORC4_C"/>
</dbReference>
<dbReference type="InterPro" id="IPR041664">
    <property type="entry name" value="AAA_16"/>
</dbReference>
<dbReference type="InterPro" id="IPR019786">
    <property type="entry name" value="Zinc_finger_PHD-type_CS"/>
</dbReference>
<feature type="region of interest" description="Disordered" evidence="11">
    <location>
        <begin position="61"/>
        <end position="236"/>
    </location>
</feature>
<dbReference type="SUPFAM" id="SSF52540">
    <property type="entry name" value="P-loop containing nucleoside triphosphate hydrolases"/>
    <property type="match status" value="1"/>
</dbReference>